<reference evidence="2" key="1">
    <citation type="submission" date="2020-01" db="EMBL/GenBank/DDBJ databases">
        <authorList>
            <consortium name="DOE Joint Genome Institute"/>
            <person name="Haridas S."/>
            <person name="Albert R."/>
            <person name="Binder M."/>
            <person name="Bloem J."/>
            <person name="Labutti K."/>
            <person name="Salamov A."/>
            <person name="Andreopoulos B."/>
            <person name="Baker S.E."/>
            <person name="Barry K."/>
            <person name="Bills G."/>
            <person name="Bluhm B.H."/>
            <person name="Cannon C."/>
            <person name="Castanera R."/>
            <person name="Culley D.E."/>
            <person name="Daum C."/>
            <person name="Ezra D."/>
            <person name="Gonzalez J.B."/>
            <person name="Henrissat B."/>
            <person name="Kuo A."/>
            <person name="Liang C."/>
            <person name="Lipzen A."/>
            <person name="Lutzoni F."/>
            <person name="Magnuson J."/>
            <person name="Mondo S."/>
            <person name="Nolan M."/>
            <person name="Ohm R."/>
            <person name="Pangilinan J."/>
            <person name="Park H.-J."/>
            <person name="Ramirez L."/>
            <person name="Alfaro M."/>
            <person name="Sun H."/>
            <person name="Tritt A."/>
            <person name="Yoshinaga Y."/>
            <person name="Zwiers L.-H."/>
            <person name="Turgeon B.G."/>
            <person name="Goodwin S.B."/>
            <person name="Spatafora J.W."/>
            <person name="Crous P.W."/>
            <person name="Grigoriev I.V."/>
        </authorList>
    </citation>
    <scope>NUCLEOTIDE SEQUENCE</scope>
    <source>
        <strain evidence="2">P77</strain>
    </source>
</reference>
<evidence type="ECO:0000313" key="3">
    <source>
        <dbReference type="Proteomes" id="UP000800040"/>
    </source>
</evidence>
<organism evidence="2 3">
    <name type="scientific">Decorospora gaudefroyi</name>
    <dbReference type="NCBI Taxonomy" id="184978"/>
    <lineage>
        <taxon>Eukaryota</taxon>
        <taxon>Fungi</taxon>
        <taxon>Dikarya</taxon>
        <taxon>Ascomycota</taxon>
        <taxon>Pezizomycotina</taxon>
        <taxon>Dothideomycetes</taxon>
        <taxon>Pleosporomycetidae</taxon>
        <taxon>Pleosporales</taxon>
        <taxon>Pleosporineae</taxon>
        <taxon>Pleosporaceae</taxon>
        <taxon>Decorospora</taxon>
    </lineage>
</organism>
<dbReference type="AlphaFoldDB" id="A0A6A5KIB1"/>
<accession>A0A6A5KIB1</accession>
<keyword evidence="3" id="KW-1185">Reference proteome</keyword>
<name>A0A6A5KIB1_9PLEO</name>
<dbReference type="EMBL" id="ML975306">
    <property type="protein sequence ID" value="KAF1834194.1"/>
    <property type="molecule type" value="Genomic_DNA"/>
</dbReference>
<gene>
    <name evidence="2" type="ORF">BDW02DRAFT_579819</name>
</gene>
<protein>
    <submittedName>
        <fullName evidence="2">Uncharacterized protein</fullName>
    </submittedName>
</protein>
<evidence type="ECO:0000256" key="1">
    <source>
        <dbReference type="SAM" id="MobiDB-lite"/>
    </source>
</evidence>
<sequence>MPWQEKLTVGARCKPPGVMADGALAAPWGWSGWGAADVVVSHGARWPCSMYSMCAFCAIMRRPRCPGHVALLLDTDVDGSVLCQHARCPQSPAPPATVPVSSSALHLGQESTPESVIAHIQHRGQHRDGARPWDDASASASTSAPSPAPAPPSDPPICIGWPCSASARLQSVGCAAKVLSLSFRGRLRVLQSFGNYY</sequence>
<dbReference type="Proteomes" id="UP000800040">
    <property type="component" value="Unassembled WGS sequence"/>
</dbReference>
<proteinExistence type="predicted"/>
<feature type="region of interest" description="Disordered" evidence="1">
    <location>
        <begin position="120"/>
        <end position="152"/>
    </location>
</feature>
<evidence type="ECO:0000313" key="2">
    <source>
        <dbReference type="EMBL" id="KAF1834194.1"/>
    </source>
</evidence>
<feature type="compositionally biased region" description="Low complexity" evidence="1">
    <location>
        <begin position="135"/>
        <end position="145"/>
    </location>
</feature>